<organism evidence="7 8">
    <name type="scientific">Elysia crispata</name>
    <name type="common">lettuce slug</name>
    <dbReference type="NCBI Taxonomy" id="231223"/>
    <lineage>
        <taxon>Eukaryota</taxon>
        <taxon>Metazoa</taxon>
        <taxon>Spiralia</taxon>
        <taxon>Lophotrochozoa</taxon>
        <taxon>Mollusca</taxon>
        <taxon>Gastropoda</taxon>
        <taxon>Heterobranchia</taxon>
        <taxon>Euthyneura</taxon>
        <taxon>Panpulmonata</taxon>
        <taxon>Sacoglossa</taxon>
        <taxon>Placobranchoidea</taxon>
        <taxon>Plakobranchidae</taxon>
        <taxon>Elysia</taxon>
    </lineage>
</organism>
<gene>
    <name evidence="7" type="ORF">RRG08_032220</name>
</gene>
<keyword evidence="8" id="KW-1185">Reference proteome</keyword>
<dbReference type="GO" id="GO:0016020">
    <property type="term" value="C:membrane"/>
    <property type="evidence" value="ECO:0007669"/>
    <property type="project" value="UniProtKB-SubCell"/>
</dbReference>
<comment type="subcellular location">
    <subcellularLocation>
        <location evidence="1">Membrane</location>
        <topology evidence="1">Multi-pass membrane protein</topology>
    </subcellularLocation>
</comment>
<dbReference type="PANTHER" id="PTHR19432:SF35">
    <property type="entry name" value="SOLUTE CARRIER FAMILY 45 MEMBER 3 ISOFORM X1"/>
    <property type="match status" value="1"/>
</dbReference>
<evidence type="ECO:0000256" key="4">
    <source>
        <dbReference type="ARBA" id="ARBA00022989"/>
    </source>
</evidence>
<feature type="transmembrane region" description="Helical" evidence="6">
    <location>
        <begin position="406"/>
        <end position="427"/>
    </location>
</feature>
<feature type="transmembrane region" description="Helical" evidence="6">
    <location>
        <begin position="45"/>
        <end position="68"/>
    </location>
</feature>
<evidence type="ECO:0000256" key="6">
    <source>
        <dbReference type="SAM" id="Phobius"/>
    </source>
</evidence>
<dbReference type="Proteomes" id="UP001283361">
    <property type="component" value="Unassembled WGS sequence"/>
</dbReference>
<dbReference type="AlphaFoldDB" id="A0AAE1AZB1"/>
<keyword evidence="4 6" id="KW-1133">Transmembrane helix</keyword>
<protein>
    <submittedName>
        <fullName evidence="7">Uncharacterized protein</fullName>
    </submittedName>
</protein>
<dbReference type="EMBL" id="JAWDGP010000828">
    <property type="protein sequence ID" value="KAK3796914.1"/>
    <property type="molecule type" value="Genomic_DNA"/>
</dbReference>
<feature type="transmembrane region" description="Helical" evidence="6">
    <location>
        <begin position="249"/>
        <end position="273"/>
    </location>
</feature>
<feature type="transmembrane region" description="Helical" evidence="6">
    <location>
        <begin position="439"/>
        <end position="456"/>
    </location>
</feature>
<dbReference type="GO" id="GO:0008506">
    <property type="term" value="F:sucrose:proton symporter activity"/>
    <property type="evidence" value="ECO:0007669"/>
    <property type="project" value="TreeGrafter"/>
</dbReference>
<evidence type="ECO:0000313" key="8">
    <source>
        <dbReference type="Proteomes" id="UP001283361"/>
    </source>
</evidence>
<comment type="caution">
    <text evidence="7">The sequence shown here is derived from an EMBL/GenBank/DDBJ whole genome shotgun (WGS) entry which is preliminary data.</text>
</comment>
<feature type="transmembrane region" description="Helical" evidence="6">
    <location>
        <begin position="80"/>
        <end position="103"/>
    </location>
</feature>
<dbReference type="PANTHER" id="PTHR19432">
    <property type="entry name" value="SUGAR TRANSPORTER"/>
    <property type="match status" value="1"/>
</dbReference>
<accession>A0AAE1AZB1</accession>
<keyword evidence="2" id="KW-0813">Transport</keyword>
<feature type="transmembrane region" description="Helical" evidence="6">
    <location>
        <begin position="497"/>
        <end position="524"/>
    </location>
</feature>
<evidence type="ECO:0000256" key="3">
    <source>
        <dbReference type="ARBA" id="ARBA00022692"/>
    </source>
</evidence>
<feature type="transmembrane region" description="Helical" evidence="6">
    <location>
        <begin position="208"/>
        <end position="229"/>
    </location>
</feature>
<dbReference type="Gene3D" id="1.20.1250.20">
    <property type="entry name" value="MFS general substrate transporter like domains"/>
    <property type="match status" value="1"/>
</dbReference>
<dbReference type="SUPFAM" id="SSF103473">
    <property type="entry name" value="MFS general substrate transporter"/>
    <property type="match status" value="1"/>
</dbReference>
<evidence type="ECO:0000256" key="2">
    <source>
        <dbReference type="ARBA" id="ARBA00022448"/>
    </source>
</evidence>
<dbReference type="InterPro" id="IPR036259">
    <property type="entry name" value="MFS_trans_sf"/>
</dbReference>
<name>A0AAE1AZB1_9GAST</name>
<evidence type="ECO:0000313" key="7">
    <source>
        <dbReference type="EMBL" id="KAK3796914.1"/>
    </source>
</evidence>
<feature type="transmembrane region" description="Helical" evidence="6">
    <location>
        <begin position="462"/>
        <end position="485"/>
    </location>
</feature>
<keyword evidence="5 6" id="KW-0472">Membrane</keyword>
<proteinExistence type="predicted"/>
<feature type="transmembrane region" description="Helical" evidence="6">
    <location>
        <begin position="361"/>
        <end position="386"/>
    </location>
</feature>
<reference evidence="7" key="1">
    <citation type="journal article" date="2023" name="G3 (Bethesda)">
        <title>A reference genome for the long-term kleptoplast-retaining sea slug Elysia crispata morphotype clarki.</title>
        <authorList>
            <person name="Eastman K.E."/>
            <person name="Pendleton A.L."/>
            <person name="Shaikh M.A."/>
            <person name="Suttiyut T."/>
            <person name="Ogas R."/>
            <person name="Tomko P."/>
            <person name="Gavelis G."/>
            <person name="Widhalm J.R."/>
            <person name="Wisecaver J.H."/>
        </authorList>
    </citation>
    <scope>NUCLEOTIDE SEQUENCE</scope>
    <source>
        <strain evidence="7">ECLA1</strain>
    </source>
</reference>
<evidence type="ECO:0000256" key="5">
    <source>
        <dbReference type="ARBA" id="ARBA00023136"/>
    </source>
</evidence>
<feature type="transmembrane region" description="Helical" evidence="6">
    <location>
        <begin position="169"/>
        <end position="196"/>
    </location>
</feature>
<sequence length="640" mass="69645">MPFKGMPMLSWQLALTAEALGLDSNIALELILMITNTQALGVPIRYASIPGSISAFCSLLFIPMLGIVTDRWAKSKISKAKILLTTAGLQLTGSLCVFTANALKLFLCNSNHGQYHWKYIEGPSSLSINDTLSSSYAIGNNTLGATSVNTDQNHILTDNLEIESQSIPFYAYIAMLGYCFMDAGYDFGGCFLKTFVLHCTPLEHQVGVLVNLNLISSVGAVITSVLASIDVGATITAGTNYDSNAALTLVTSAVSSTLLLVGTITSLITGFCWKPPISISIDESKIEDLEELVLIAKANDKVTTECQNSSFKSKQVSECSIANGKEKNSIHSDCTLGKRPRYHERVLSVLKRHKKQIQLNIMTFGTMSAVACFGVFCTNFVATGIYKGDPAAPSGSKEYQQFLKGVTIGSQGTLIYFVVFAITSFFHHKSLDLFGWKKETIIVTFSYFILCAVLALSKNIYIFYITSIGTGVIRTVSMTVPYILVNKISAETSRGNCSSVAISLIATMLPCGMFICGTVMGPLIHITGSPDVSMWYAGVTAPLVEPQHSYPIPRLQASDDKRPQLGPMVPQSEMLHFNLSAISDSISVLRPLTCVFKVCLIEINHDVAENIKKVLAHRLNKEMRAKVEADVRILSNFEQI</sequence>
<keyword evidence="3 6" id="KW-0812">Transmembrane</keyword>
<evidence type="ECO:0000256" key="1">
    <source>
        <dbReference type="ARBA" id="ARBA00004141"/>
    </source>
</evidence>